<dbReference type="Proteomes" id="UP000622547">
    <property type="component" value="Unassembled WGS sequence"/>
</dbReference>
<proteinExistence type="predicted"/>
<organism evidence="1 2">
    <name type="scientific">Planotetraspora phitsanulokensis</name>
    <dbReference type="NCBI Taxonomy" id="575192"/>
    <lineage>
        <taxon>Bacteria</taxon>
        <taxon>Bacillati</taxon>
        <taxon>Actinomycetota</taxon>
        <taxon>Actinomycetes</taxon>
        <taxon>Streptosporangiales</taxon>
        <taxon>Streptosporangiaceae</taxon>
        <taxon>Planotetraspora</taxon>
    </lineage>
</organism>
<evidence type="ECO:0000313" key="2">
    <source>
        <dbReference type="Proteomes" id="UP000622547"/>
    </source>
</evidence>
<evidence type="ECO:0000313" key="1">
    <source>
        <dbReference type="EMBL" id="GII42907.1"/>
    </source>
</evidence>
<keyword evidence="2" id="KW-1185">Reference proteome</keyword>
<accession>A0A8J3XI92</accession>
<protein>
    <submittedName>
        <fullName evidence="1">Uncharacterized protein</fullName>
    </submittedName>
</protein>
<dbReference type="AlphaFoldDB" id="A0A8J3XI92"/>
<comment type="caution">
    <text evidence="1">The sequence shown here is derived from an EMBL/GenBank/DDBJ whole genome shotgun (WGS) entry which is preliminary data.</text>
</comment>
<gene>
    <name evidence="1" type="ORF">Pph01_79100</name>
</gene>
<reference evidence="1 2" key="1">
    <citation type="submission" date="2021-01" db="EMBL/GenBank/DDBJ databases">
        <title>Whole genome shotgun sequence of Planotetraspora phitsanulokensis NBRC 104273.</title>
        <authorList>
            <person name="Komaki H."/>
            <person name="Tamura T."/>
        </authorList>
    </citation>
    <scope>NUCLEOTIDE SEQUENCE [LARGE SCALE GENOMIC DNA]</scope>
    <source>
        <strain evidence="1 2">NBRC 104273</strain>
    </source>
</reference>
<dbReference type="EMBL" id="BOOP01000048">
    <property type="protein sequence ID" value="GII42907.1"/>
    <property type="molecule type" value="Genomic_DNA"/>
</dbReference>
<name>A0A8J3XI92_9ACTN</name>
<sequence>MTAGDRVRTVGTVISATPPPATATGTVEVIREQRMSRASQLAHSLANELETRHNIPAQVLIFGGSACVSVFYGLVARTDGSAIWWMVPDVAPEPRKRPLHTLAYFVPSAADRIAQHYATLRGADLGEQLAAGRITLVGAELVAEHINGEASHVAAYPV</sequence>